<proteinExistence type="predicted"/>
<evidence type="ECO:0000313" key="2">
    <source>
        <dbReference type="EMBL" id="SUJ13983.1"/>
    </source>
</evidence>
<organism evidence="2 3">
    <name type="scientific">Sphingobacterium spiritivorum</name>
    <name type="common">Flavobacterium spiritivorum</name>
    <dbReference type="NCBI Taxonomy" id="258"/>
    <lineage>
        <taxon>Bacteria</taxon>
        <taxon>Pseudomonadati</taxon>
        <taxon>Bacteroidota</taxon>
        <taxon>Sphingobacteriia</taxon>
        <taxon>Sphingobacteriales</taxon>
        <taxon>Sphingobacteriaceae</taxon>
        <taxon>Sphingobacterium</taxon>
    </lineage>
</organism>
<dbReference type="Proteomes" id="UP000254893">
    <property type="component" value="Unassembled WGS sequence"/>
</dbReference>
<evidence type="ECO:0000313" key="3">
    <source>
        <dbReference type="Proteomes" id="UP000254893"/>
    </source>
</evidence>
<reference evidence="2 3" key="1">
    <citation type="submission" date="2018-06" db="EMBL/GenBank/DDBJ databases">
        <authorList>
            <consortium name="Pathogen Informatics"/>
            <person name="Doyle S."/>
        </authorList>
    </citation>
    <scope>NUCLEOTIDE SEQUENCE [LARGE SCALE GENOMIC DNA]</scope>
    <source>
        <strain evidence="2 3">NCTC11388</strain>
    </source>
</reference>
<accession>A0A380C8M2</accession>
<sequence length="43" mass="4847">MSKDKKTPKGTKPKETSDYQKSKDLGSKEITILNNKSIHGKKK</sequence>
<gene>
    <name evidence="2" type="ORF">NCTC11388_02320</name>
</gene>
<protein>
    <submittedName>
        <fullName evidence="2">Uncharacterized protein</fullName>
    </submittedName>
</protein>
<feature type="region of interest" description="Disordered" evidence="1">
    <location>
        <begin position="1"/>
        <end position="43"/>
    </location>
</feature>
<dbReference type="AlphaFoldDB" id="A0A380C8M2"/>
<evidence type="ECO:0000256" key="1">
    <source>
        <dbReference type="SAM" id="MobiDB-lite"/>
    </source>
</evidence>
<name>A0A380C8M2_SPHSI</name>
<dbReference type="RefSeq" id="WP_003009148.1">
    <property type="nucleotide sequence ID" value="NZ_CP068082.1"/>
</dbReference>
<dbReference type="EMBL" id="UGYW01000002">
    <property type="protein sequence ID" value="SUJ13983.1"/>
    <property type="molecule type" value="Genomic_DNA"/>
</dbReference>
<feature type="compositionally biased region" description="Basic and acidic residues" evidence="1">
    <location>
        <begin position="1"/>
        <end position="27"/>
    </location>
</feature>